<dbReference type="Proteomes" id="UP000318542">
    <property type="component" value="Unassembled WGS sequence"/>
</dbReference>
<name>A0A554X4K4_9BURK</name>
<evidence type="ECO:0000256" key="3">
    <source>
        <dbReference type="SAM" id="Phobius"/>
    </source>
</evidence>
<keyword evidence="3" id="KW-0812">Transmembrane</keyword>
<feature type="transmembrane region" description="Helical" evidence="3">
    <location>
        <begin position="147"/>
        <end position="173"/>
    </location>
</feature>
<dbReference type="PANTHER" id="PTHR30413:SF10">
    <property type="entry name" value="CAPSULE POLYSACCHARIDE EXPORT INNER-MEMBRANE PROTEIN CTRC"/>
    <property type="match status" value="1"/>
</dbReference>
<accession>A0A554X4K4</accession>
<keyword evidence="3" id="KW-0472">Membrane</keyword>
<dbReference type="PANTHER" id="PTHR30413">
    <property type="entry name" value="INNER MEMBRANE TRANSPORT PERMEASE"/>
    <property type="match status" value="1"/>
</dbReference>
<keyword evidence="5" id="KW-1185">Reference proteome</keyword>
<dbReference type="GO" id="GO:0015920">
    <property type="term" value="P:lipopolysaccharide transport"/>
    <property type="evidence" value="ECO:0007669"/>
    <property type="project" value="TreeGrafter"/>
</dbReference>
<dbReference type="AlphaFoldDB" id="A0A554X4K4"/>
<reference evidence="4 5" key="1">
    <citation type="submission" date="2019-07" db="EMBL/GenBank/DDBJ databases">
        <title>Tepidimonas thermarum AA-1 draft genome.</title>
        <authorList>
            <person name="Da Costa M.S."/>
            <person name="Froufe H.J.C."/>
            <person name="Egas C."/>
            <person name="Albuquerque L."/>
        </authorList>
    </citation>
    <scope>NUCLEOTIDE SEQUENCE [LARGE SCALE GENOMIC DNA]</scope>
    <source>
        <strain evidence="4 5">AA-1</strain>
    </source>
</reference>
<comment type="caution">
    <text evidence="4">The sequence shown here is derived from an EMBL/GenBank/DDBJ whole genome shotgun (WGS) entry which is preliminary data.</text>
</comment>
<dbReference type="OrthoDB" id="9786910at2"/>
<evidence type="ECO:0000313" key="4">
    <source>
        <dbReference type="EMBL" id="TSE30772.1"/>
    </source>
</evidence>
<comment type="similarity">
    <text evidence="1">Belongs to the ABC-2 integral membrane protein family.</text>
</comment>
<feature type="transmembrane region" description="Helical" evidence="3">
    <location>
        <begin position="238"/>
        <end position="259"/>
    </location>
</feature>
<proteinExistence type="inferred from homology"/>
<feature type="transmembrane region" description="Helical" evidence="3">
    <location>
        <begin position="72"/>
        <end position="89"/>
    </location>
</feature>
<feature type="transmembrane region" description="Helical" evidence="3">
    <location>
        <begin position="117"/>
        <end position="140"/>
    </location>
</feature>
<sequence length="274" mass="29783">MLDSASRSLSRRRQTWRFVWLLARQRIVDAYRGSGLGALWSVLPQLTQITVLALILGTVMQHRLGASAGGASVPYVVYMLPGVLLWQLFHDTLVNVADALPAQRLILKKNPVDLALIALYVPLAQSVPFGVGLALLWALVSLLWQPIAWGVIGVTLVAALCLVALAYLIGLTWGMVGVLVPDVRLALPALLQVGFWLTPIVYPAHIIPPALRAWVEWLHPWYGCFAPVQVAWTGLAPAVSAGAAWCMPAALALLHGALLMRMLRHGRKVVLDAL</sequence>
<gene>
    <name evidence="4" type="ORF">Tther_00849</name>
</gene>
<evidence type="ECO:0000256" key="1">
    <source>
        <dbReference type="ARBA" id="ARBA00007783"/>
    </source>
</evidence>
<evidence type="ECO:0000313" key="5">
    <source>
        <dbReference type="Proteomes" id="UP000318542"/>
    </source>
</evidence>
<organism evidence="4 5">
    <name type="scientific">Tepidimonas thermarum</name>
    <dbReference type="NCBI Taxonomy" id="335431"/>
    <lineage>
        <taxon>Bacteria</taxon>
        <taxon>Pseudomonadati</taxon>
        <taxon>Pseudomonadota</taxon>
        <taxon>Betaproteobacteria</taxon>
        <taxon>Burkholderiales</taxon>
        <taxon>Tepidimonas</taxon>
    </lineage>
</organism>
<evidence type="ECO:0000256" key="2">
    <source>
        <dbReference type="ARBA" id="ARBA00022448"/>
    </source>
</evidence>
<keyword evidence="3" id="KW-1133">Transmembrane helix</keyword>
<keyword evidence="2" id="KW-0813">Transport</keyword>
<feature type="transmembrane region" description="Helical" evidence="3">
    <location>
        <begin position="38"/>
        <end position="60"/>
    </location>
</feature>
<protein>
    <submittedName>
        <fullName evidence="4">ABC-2 type transporter</fullName>
    </submittedName>
</protein>
<dbReference type="EMBL" id="VJOL01000010">
    <property type="protein sequence ID" value="TSE30772.1"/>
    <property type="molecule type" value="Genomic_DNA"/>
</dbReference>